<gene>
    <name evidence="2" type="ORF">AALO_G00116160</name>
</gene>
<evidence type="ECO:0000313" key="3">
    <source>
        <dbReference type="Proteomes" id="UP000823561"/>
    </source>
</evidence>
<feature type="compositionally biased region" description="Low complexity" evidence="1">
    <location>
        <begin position="1"/>
        <end position="20"/>
    </location>
</feature>
<dbReference type="Proteomes" id="UP000823561">
    <property type="component" value="Chromosome 8"/>
</dbReference>
<protein>
    <submittedName>
        <fullName evidence="2">Uncharacterized protein</fullName>
    </submittedName>
</protein>
<keyword evidence="3" id="KW-1185">Reference proteome</keyword>
<organism evidence="2 3">
    <name type="scientific">Alosa alosa</name>
    <name type="common">allis shad</name>
    <dbReference type="NCBI Taxonomy" id="278164"/>
    <lineage>
        <taxon>Eukaryota</taxon>
        <taxon>Metazoa</taxon>
        <taxon>Chordata</taxon>
        <taxon>Craniata</taxon>
        <taxon>Vertebrata</taxon>
        <taxon>Euteleostomi</taxon>
        <taxon>Actinopterygii</taxon>
        <taxon>Neopterygii</taxon>
        <taxon>Teleostei</taxon>
        <taxon>Clupei</taxon>
        <taxon>Clupeiformes</taxon>
        <taxon>Clupeoidei</taxon>
        <taxon>Clupeidae</taxon>
        <taxon>Alosa</taxon>
    </lineage>
</organism>
<dbReference type="EMBL" id="JADWDJ010000008">
    <property type="protein sequence ID" value="KAG5277319.1"/>
    <property type="molecule type" value="Genomic_DNA"/>
</dbReference>
<comment type="caution">
    <text evidence="2">The sequence shown here is derived from an EMBL/GenBank/DDBJ whole genome shotgun (WGS) entry which is preliminary data.</text>
</comment>
<accession>A0AAV6GRJ6</accession>
<dbReference type="AlphaFoldDB" id="A0AAV6GRJ6"/>
<proteinExistence type="predicted"/>
<evidence type="ECO:0000313" key="2">
    <source>
        <dbReference type="EMBL" id="KAG5277319.1"/>
    </source>
</evidence>
<name>A0AAV6GRJ6_9TELE</name>
<reference evidence="2" key="1">
    <citation type="submission" date="2020-10" db="EMBL/GenBank/DDBJ databases">
        <title>Chromosome-scale genome assembly of the Allis shad, Alosa alosa.</title>
        <authorList>
            <person name="Margot Z."/>
            <person name="Christophe K."/>
            <person name="Cabau C."/>
            <person name="Louis A."/>
            <person name="Berthelot C."/>
            <person name="Parey E."/>
            <person name="Roest Crollius H."/>
            <person name="Montfort J."/>
            <person name="Robinson-Rechavi M."/>
            <person name="Bucao C."/>
            <person name="Bouchez O."/>
            <person name="Gislard M."/>
            <person name="Lluch J."/>
            <person name="Milhes M."/>
            <person name="Lampietro C."/>
            <person name="Lopez Roques C."/>
            <person name="Donnadieu C."/>
            <person name="Braasch I."/>
            <person name="Desvignes T."/>
            <person name="Postlethwait J."/>
            <person name="Bobe J."/>
            <person name="Guiguen Y."/>
        </authorList>
    </citation>
    <scope>NUCLEOTIDE SEQUENCE</scope>
    <source>
        <strain evidence="2">M-15738</strain>
        <tissue evidence="2">Blood</tissue>
    </source>
</reference>
<evidence type="ECO:0000256" key="1">
    <source>
        <dbReference type="SAM" id="MobiDB-lite"/>
    </source>
</evidence>
<feature type="region of interest" description="Disordered" evidence="1">
    <location>
        <begin position="1"/>
        <end position="22"/>
    </location>
</feature>
<sequence>MPSPSSPVSSAPGPRRSSGVTGVPCLQSSLSVSPRTEAFRWREFGVPCLQSCISVSPRTEALRWRDWREFGVPCLQSCLSVRGSKDKIHPPPSACVHMCV</sequence>